<organism evidence="11 14">
    <name type="scientific">Teichococcus wenyumeiae</name>
    <dbReference type="NCBI Taxonomy" id="2478470"/>
    <lineage>
        <taxon>Bacteria</taxon>
        <taxon>Pseudomonadati</taxon>
        <taxon>Pseudomonadota</taxon>
        <taxon>Alphaproteobacteria</taxon>
        <taxon>Acetobacterales</taxon>
        <taxon>Roseomonadaceae</taxon>
        <taxon>Roseomonas</taxon>
    </lineage>
</organism>
<reference evidence="11 14" key="1">
    <citation type="submission" date="2018-09" db="EMBL/GenBank/DDBJ databases">
        <title>Roseomonas sp. nov., isolated from feces of Tibetan antelopes in the Qinghai-Tibet plateau, China.</title>
        <authorList>
            <person name="Tian Z."/>
        </authorList>
    </citation>
    <scope>NUCLEOTIDE SEQUENCE [LARGE SCALE GENOMIC DNA]</scope>
    <source>
        <strain evidence="12 13">Z23</strain>
        <strain evidence="11 14">Z24</strain>
    </source>
</reference>
<gene>
    <name evidence="11" type="ORF">D6Z83_03760</name>
    <name evidence="12" type="ORF">EBE87_14895</name>
</gene>
<dbReference type="AlphaFoldDB" id="A0A3A9JJX7"/>
<dbReference type="EMBL" id="RAQU01000014">
    <property type="protein sequence ID" value="RKK05531.1"/>
    <property type="molecule type" value="Genomic_DNA"/>
</dbReference>
<evidence type="ECO:0000256" key="2">
    <source>
        <dbReference type="ARBA" id="ARBA00022448"/>
    </source>
</evidence>
<keyword evidence="5" id="KW-0677">Repeat</keyword>
<dbReference type="Pfam" id="PF00005">
    <property type="entry name" value="ABC_tran"/>
    <property type="match status" value="2"/>
</dbReference>
<dbReference type="Gene3D" id="3.40.50.300">
    <property type="entry name" value="P-loop containing nucleotide triphosphate hydrolases"/>
    <property type="match status" value="2"/>
</dbReference>
<dbReference type="PROSITE" id="PS50893">
    <property type="entry name" value="ABC_TRANSPORTER_2"/>
    <property type="match status" value="2"/>
</dbReference>
<keyword evidence="4" id="KW-0762">Sugar transport</keyword>
<comment type="subcellular location">
    <subcellularLocation>
        <location evidence="1">Cell membrane</location>
        <topology evidence="1">Peripheral membrane protein</topology>
    </subcellularLocation>
</comment>
<dbReference type="PANTHER" id="PTHR43790:SF9">
    <property type="entry name" value="GALACTOFURANOSE TRANSPORTER ATP-BINDING PROTEIN YTFR"/>
    <property type="match status" value="1"/>
</dbReference>
<keyword evidence="9" id="KW-0472">Membrane</keyword>
<dbReference type="InterPro" id="IPR050107">
    <property type="entry name" value="ABC_carbohydrate_import_ATPase"/>
</dbReference>
<keyword evidence="7 11" id="KW-0067">ATP-binding</keyword>
<protein>
    <submittedName>
        <fullName evidence="11">ABC transporter ATP-binding protein</fullName>
    </submittedName>
    <submittedName>
        <fullName evidence="12">ATP-binding cassette domain-containing protein</fullName>
    </submittedName>
</protein>
<dbReference type="InterPro" id="IPR017871">
    <property type="entry name" value="ABC_transporter-like_CS"/>
</dbReference>
<dbReference type="SMART" id="SM00382">
    <property type="entry name" value="AAA"/>
    <property type="match status" value="2"/>
</dbReference>
<accession>A0A3A9JJX7</accession>
<keyword evidence="3" id="KW-1003">Cell membrane</keyword>
<evidence type="ECO:0000256" key="1">
    <source>
        <dbReference type="ARBA" id="ARBA00004202"/>
    </source>
</evidence>
<name>A0A3A9JJX7_9PROT</name>
<evidence type="ECO:0000259" key="10">
    <source>
        <dbReference type="PROSITE" id="PS50893"/>
    </source>
</evidence>
<dbReference type="OrthoDB" id="9805029at2"/>
<sequence length="515" mass="55196">MAASDAAAPAIELVGIDKRFGAVHANRAVDLVVRRGHIHGIIGENGAGKSTLMAILHGFYQADAGTIRVNGHEATIRDSRDAIRLGIEMVHQHFMLVERFTVLENVMLGAEGGARLAPGAARARAELSRLGEAYGLTVDPDARIEDLPVGAQQRVEILKALYRGAEVLILDEPTGVLTPQEADDLFRVLRALRDQGRTVLLITHKLREIMAITDRVSVMRAGQMVAHRNTAETSIAELGELMIGRRLSAPAPRPAPRLGETLLEARGLSLRDAAGVERVKGVDLALRGGEILGIAGVAGNGQGELLEALAGMRTPSAGEIRLNGRTVFPGRDFNAASLRRQRLGHVPEDRLRSGLVRTARAAETAILGYQHDPAYRTGLGLLSHDKILAHGARLMRDYDVRPADPSLRSSLFSGGNQQKLILGREIERDPAVLLVGQPTRGVDIGGIDAIHQRLLACRAAGKAVLVVSVELDEILALADRILVMFDGRIMGELTAAEATEQRLGLLMAGVQDVAA</sequence>
<evidence type="ECO:0000256" key="9">
    <source>
        <dbReference type="ARBA" id="ARBA00023136"/>
    </source>
</evidence>
<evidence type="ECO:0000313" key="14">
    <source>
        <dbReference type="Proteomes" id="UP000278036"/>
    </source>
</evidence>
<keyword evidence="2" id="KW-0813">Transport</keyword>
<evidence type="ECO:0000256" key="3">
    <source>
        <dbReference type="ARBA" id="ARBA00022475"/>
    </source>
</evidence>
<keyword evidence="6" id="KW-0547">Nucleotide-binding</keyword>
<evidence type="ECO:0000313" key="12">
    <source>
        <dbReference type="EMBL" id="RMI20739.1"/>
    </source>
</evidence>
<dbReference type="CDD" id="cd03216">
    <property type="entry name" value="ABC_Carb_Monos_I"/>
    <property type="match status" value="1"/>
</dbReference>
<evidence type="ECO:0000256" key="7">
    <source>
        <dbReference type="ARBA" id="ARBA00022840"/>
    </source>
</evidence>
<dbReference type="GO" id="GO:0016887">
    <property type="term" value="F:ATP hydrolysis activity"/>
    <property type="evidence" value="ECO:0007669"/>
    <property type="project" value="InterPro"/>
</dbReference>
<evidence type="ECO:0000313" key="13">
    <source>
        <dbReference type="Proteomes" id="UP000274097"/>
    </source>
</evidence>
<evidence type="ECO:0000256" key="6">
    <source>
        <dbReference type="ARBA" id="ARBA00022741"/>
    </source>
</evidence>
<keyword evidence="8" id="KW-1278">Translocase</keyword>
<dbReference type="RefSeq" id="WP_120636997.1">
    <property type="nucleotide sequence ID" value="NZ_RAQU01000014.1"/>
</dbReference>
<dbReference type="SUPFAM" id="SSF52540">
    <property type="entry name" value="P-loop containing nucleoside triphosphate hydrolases"/>
    <property type="match status" value="2"/>
</dbReference>
<evidence type="ECO:0000256" key="8">
    <source>
        <dbReference type="ARBA" id="ARBA00022967"/>
    </source>
</evidence>
<dbReference type="CDD" id="cd03215">
    <property type="entry name" value="ABC_Carb_Monos_II"/>
    <property type="match status" value="1"/>
</dbReference>
<feature type="domain" description="ABC transporter" evidence="10">
    <location>
        <begin position="263"/>
        <end position="511"/>
    </location>
</feature>
<dbReference type="InterPro" id="IPR003593">
    <property type="entry name" value="AAA+_ATPase"/>
</dbReference>
<evidence type="ECO:0000313" key="11">
    <source>
        <dbReference type="EMBL" id="RKK05531.1"/>
    </source>
</evidence>
<feature type="domain" description="ABC transporter" evidence="10">
    <location>
        <begin position="11"/>
        <end position="246"/>
    </location>
</feature>
<dbReference type="PROSITE" id="PS00211">
    <property type="entry name" value="ABC_TRANSPORTER_1"/>
    <property type="match status" value="1"/>
</dbReference>
<dbReference type="Proteomes" id="UP000274097">
    <property type="component" value="Unassembled WGS sequence"/>
</dbReference>
<dbReference type="InterPro" id="IPR003439">
    <property type="entry name" value="ABC_transporter-like_ATP-bd"/>
</dbReference>
<dbReference type="InterPro" id="IPR027417">
    <property type="entry name" value="P-loop_NTPase"/>
</dbReference>
<dbReference type="GO" id="GO:0005524">
    <property type="term" value="F:ATP binding"/>
    <property type="evidence" value="ECO:0007669"/>
    <property type="project" value="UniProtKB-KW"/>
</dbReference>
<dbReference type="EMBL" id="RFLX01000010">
    <property type="protein sequence ID" value="RMI20739.1"/>
    <property type="molecule type" value="Genomic_DNA"/>
</dbReference>
<dbReference type="InParanoid" id="A0A3A9JJX7"/>
<keyword evidence="13" id="KW-1185">Reference proteome</keyword>
<dbReference type="Proteomes" id="UP000278036">
    <property type="component" value="Unassembled WGS sequence"/>
</dbReference>
<evidence type="ECO:0000256" key="5">
    <source>
        <dbReference type="ARBA" id="ARBA00022737"/>
    </source>
</evidence>
<proteinExistence type="predicted"/>
<comment type="caution">
    <text evidence="11">The sequence shown here is derived from an EMBL/GenBank/DDBJ whole genome shotgun (WGS) entry which is preliminary data.</text>
</comment>
<dbReference type="FunFam" id="3.40.50.300:FF:000127">
    <property type="entry name" value="Ribose import ATP-binding protein RbsA"/>
    <property type="match status" value="1"/>
</dbReference>
<dbReference type="GO" id="GO:0005886">
    <property type="term" value="C:plasma membrane"/>
    <property type="evidence" value="ECO:0007669"/>
    <property type="project" value="UniProtKB-SubCell"/>
</dbReference>
<evidence type="ECO:0000256" key="4">
    <source>
        <dbReference type="ARBA" id="ARBA00022597"/>
    </source>
</evidence>
<dbReference type="PANTHER" id="PTHR43790">
    <property type="entry name" value="CARBOHYDRATE TRANSPORT ATP-BINDING PROTEIN MG119-RELATED"/>
    <property type="match status" value="1"/>
</dbReference>